<evidence type="ECO:0000313" key="9">
    <source>
        <dbReference type="EMBL" id="OZJ05787.1"/>
    </source>
</evidence>
<reference evidence="9 10" key="1">
    <citation type="journal article" date="2017" name="Mycologia">
        <title>Bifiguratus adelaidae, gen. et sp. nov., a new member of Mucoromycotina in endophytic and soil-dwelling habitats.</title>
        <authorList>
            <person name="Torres-Cruz T.J."/>
            <person name="Billingsley Tobias T.L."/>
            <person name="Almatruk M."/>
            <person name="Hesse C."/>
            <person name="Kuske C.R."/>
            <person name="Desiro A."/>
            <person name="Benucci G.M."/>
            <person name="Bonito G."/>
            <person name="Stajich J.E."/>
            <person name="Dunlap C."/>
            <person name="Arnold A.E."/>
            <person name="Porras-Alfaro A."/>
        </authorList>
    </citation>
    <scope>NUCLEOTIDE SEQUENCE [LARGE SCALE GENOMIC DNA]</scope>
    <source>
        <strain evidence="9 10">AZ0501</strain>
    </source>
</reference>
<evidence type="ECO:0000313" key="10">
    <source>
        <dbReference type="Proteomes" id="UP000242875"/>
    </source>
</evidence>
<dbReference type="InterPro" id="IPR008146">
    <property type="entry name" value="Gln_synth_cat_dom"/>
</dbReference>
<evidence type="ECO:0000259" key="8">
    <source>
        <dbReference type="PROSITE" id="PS51987"/>
    </source>
</evidence>
<dbReference type="Gene3D" id="3.30.590.10">
    <property type="entry name" value="Glutamine synthetase/guanido kinase, catalytic domain"/>
    <property type="match status" value="1"/>
</dbReference>
<sequence length="478" mass="53347">MIKDHTIESIEKELEQDIKVKVAGVDIDGVLRGKVMTKSKFLSALRHGFGFCSVIFGWDIHDTTYSTHTPISSSENGYKDLIAEVDLSSFRRIPWENDIPFFLVTFYESEQDMRNGKPAYCCPRGLIKTAVEGLKEVGLEGMVGAEFEFFCFNETPQSLAGKSHFQPTPLTPGMFGYSLLRPGLNQTFYNRVFDECQEFGIPLEGWHTETGPGVFEAALCYTTAKEAADNATLFKTATKQIGLSCGVMPSFMAKPHNDLPGCSGHLHFSVRGINDKANRFAPQSTDPEAVQEEEKPFEEHLDGMSETMRHFLAGILVGLESCMAVLAPTVNSYKRLVENFWAPITTSWGRDNRLAAIRVIAPPDCPTAGTRMEVRVPGADMNPQLAIAVILRCGLWGIKNKLVIPVHPITSASDLANTQRLARSLKEATDKMDEANSIARQVLGDNFVNHYVATRKHEWQLWMNAVTDWEVKRYIELV</sequence>
<evidence type="ECO:0000256" key="1">
    <source>
        <dbReference type="ARBA" id="ARBA00009897"/>
    </source>
</evidence>
<evidence type="ECO:0000256" key="5">
    <source>
        <dbReference type="ARBA" id="ARBA00022840"/>
    </source>
</evidence>
<dbReference type="GO" id="GO:0005524">
    <property type="term" value="F:ATP binding"/>
    <property type="evidence" value="ECO:0007669"/>
    <property type="project" value="UniProtKB-KW"/>
</dbReference>
<dbReference type="SUPFAM" id="SSF54368">
    <property type="entry name" value="Glutamine synthetase, N-terminal domain"/>
    <property type="match status" value="1"/>
</dbReference>
<evidence type="ECO:0000256" key="3">
    <source>
        <dbReference type="ARBA" id="ARBA00022598"/>
    </source>
</evidence>
<dbReference type="InterPro" id="IPR014746">
    <property type="entry name" value="Gln_synth/guanido_kin_cat_dom"/>
</dbReference>
<dbReference type="Pfam" id="PF00120">
    <property type="entry name" value="Gln-synt_C"/>
    <property type="match status" value="1"/>
</dbReference>
<dbReference type="Proteomes" id="UP000242875">
    <property type="component" value="Unassembled WGS sequence"/>
</dbReference>
<name>A0A261Y5B1_9FUNG</name>
<feature type="domain" description="GS catalytic" evidence="8">
    <location>
        <begin position="123"/>
        <end position="478"/>
    </location>
</feature>
<keyword evidence="3" id="KW-0436">Ligase</keyword>
<accession>A0A261Y5B1</accession>
<dbReference type="GO" id="GO:0006576">
    <property type="term" value="P:biogenic amine metabolic process"/>
    <property type="evidence" value="ECO:0007669"/>
    <property type="project" value="UniProtKB-ARBA"/>
</dbReference>
<comment type="similarity">
    <text evidence="1 6 7">Belongs to the glutamine synthetase family.</text>
</comment>
<dbReference type="PANTHER" id="PTHR43785">
    <property type="entry name" value="GAMMA-GLUTAMYLPUTRESCINE SYNTHETASE"/>
    <property type="match status" value="1"/>
</dbReference>
<organism evidence="9 10">
    <name type="scientific">Bifiguratus adelaidae</name>
    <dbReference type="NCBI Taxonomy" id="1938954"/>
    <lineage>
        <taxon>Eukaryota</taxon>
        <taxon>Fungi</taxon>
        <taxon>Fungi incertae sedis</taxon>
        <taxon>Mucoromycota</taxon>
        <taxon>Mucoromycotina</taxon>
        <taxon>Endogonomycetes</taxon>
        <taxon>Endogonales</taxon>
        <taxon>Endogonales incertae sedis</taxon>
        <taxon>Bifiguratus</taxon>
    </lineage>
</organism>
<evidence type="ECO:0000256" key="6">
    <source>
        <dbReference type="PROSITE-ProRule" id="PRU01331"/>
    </source>
</evidence>
<dbReference type="SMART" id="SM01230">
    <property type="entry name" value="Gln-synt_C"/>
    <property type="match status" value="1"/>
</dbReference>
<dbReference type="SUPFAM" id="SSF55931">
    <property type="entry name" value="Glutamine synthetase/guanido kinase"/>
    <property type="match status" value="1"/>
</dbReference>
<evidence type="ECO:0000256" key="7">
    <source>
        <dbReference type="RuleBase" id="RU000384"/>
    </source>
</evidence>
<evidence type="ECO:0000256" key="2">
    <source>
        <dbReference type="ARBA" id="ARBA00021364"/>
    </source>
</evidence>
<protein>
    <recommendedName>
        <fullName evidence="2">Glutamine synthetase</fullName>
    </recommendedName>
</protein>
<dbReference type="InterPro" id="IPR036651">
    <property type="entry name" value="Gln_synt_N_sf"/>
</dbReference>
<proteinExistence type="inferred from homology"/>
<keyword evidence="4" id="KW-0547">Nucleotide-binding</keyword>
<dbReference type="OrthoDB" id="77835at2759"/>
<keyword evidence="10" id="KW-1185">Reference proteome</keyword>
<dbReference type="AlphaFoldDB" id="A0A261Y5B1"/>
<dbReference type="PROSITE" id="PS51987">
    <property type="entry name" value="GS_CATALYTIC"/>
    <property type="match status" value="1"/>
</dbReference>
<dbReference type="EMBL" id="MVBO01000010">
    <property type="protein sequence ID" value="OZJ05787.1"/>
    <property type="molecule type" value="Genomic_DNA"/>
</dbReference>
<gene>
    <name evidence="9" type="ORF">BZG36_01297</name>
</gene>
<dbReference type="GO" id="GO:0006542">
    <property type="term" value="P:glutamine biosynthetic process"/>
    <property type="evidence" value="ECO:0007669"/>
    <property type="project" value="InterPro"/>
</dbReference>
<dbReference type="PANTHER" id="PTHR43785:SF12">
    <property type="entry name" value="TYPE-1 GLUTAMINE SYNTHETASE 2"/>
    <property type="match status" value="1"/>
</dbReference>
<comment type="caution">
    <text evidence="9">The sequence shown here is derived from an EMBL/GenBank/DDBJ whole genome shotgun (WGS) entry which is preliminary data.</text>
</comment>
<dbReference type="FunFam" id="3.30.590.10:FF:000005">
    <property type="entry name" value="Probable glutamine synthetase"/>
    <property type="match status" value="1"/>
</dbReference>
<evidence type="ECO:0000256" key="4">
    <source>
        <dbReference type="ARBA" id="ARBA00022741"/>
    </source>
</evidence>
<dbReference type="GO" id="GO:0004356">
    <property type="term" value="F:glutamine synthetase activity"/>
    <property type="evidence" value="ECO:0007669"/>
    <property type="project" value="InterPro"/>
</dbReference>
<keyword evidence="5" id="KW-0067">ATP-binding</keyword>
<dbReference type="Gene3D" id="3.10.20.70">
    <property type="entry name" value="Glutamine synthetase, N-terminal domain"/>
    <property type="match status" value="1"/>
</dbReference>
<dbReference type="FunFam" id="3.10.20.70:FF:000013">
    <property type="entry name" value="Glutamine synthetase bacteria"/>
    <property type="match status" value="1"/>
</dbReference>